<evidence type="ECO:0000313" key="1">
    <source>
        <dbReference type="EMBL" id="KAJ3533678.1"/>
    </source>
</evidence>
<reference evidence="1" key="1">
    <citation type="submission" date="2022-08" db="EMBL/GenBank/DDBJ databases">
        <title>Genome Sequence of Fusarium decemcellulare.</title>
        <authorList>
            <person name="Buettner E."/>
        </authorList>
    </citation>
    <scope>NUCLEOTIDE SEQUENCE</scope>
    <source>
        <strain evidence="1">Babe19</strain>
    </source>
</reference>
<accession>A0ACC1S7K4</accession>
<dbReference type="EMBL" id="JANRMS010000846">
    <property type="protein sequence ID" value="KAJ3533678.1"/>
    <property type="molecule type" value="Genomic_DNA"/>
</dbReference>
<proteinExistence type="predicted"/>
<organism evidence="1 2">
    <name type="scientific">Fusarium decemcellulare</name>
    <dbReference type="NCBI Taxonomy" id="57161"/>
    <lineage>
        <taxon>Eukaryota</taxon>
        <taxon>Fungi</taxon>
        <taxon>Dikarya</taxon>
        <taxon>Ascomycota</taxon>
        <taxon>Pezizomycotina</taxon>
        <taxon>Sordariomycetes</taxon>
        <taxon>Hypocreomycetidae</taxon>
        <taxon>Hypocreales</taxon>
        <taxon>Nectriaceae</taxon>
        <taxon>Fusarium</taxon>
        <taxon>Fusarium decemcellulare species complex</taxon>
    </lineage>
</organism>
<protein>
    <submittedName>
        <fullName evidence="1">Uncharacterized protein</fullName>
    </submittedName>
</protein>
<dbReference type="Proteomes" id="UP001148629">
    <property type="component" value="Unassembled WGS sequence"/>
</dbReference>
<sequence>MTRPEWANLPEMATTRVKAKFPLNISRATIVAVVSLALTWIVGLVILPQYKPAITSQIDSARQKLPSVSIDWSPSYDPRKNYNASKVAVIIESEPLPVLVPLILHMIGVVPQDWRFVFIGSKKSVFTVGREFGIQVQQGLGKIELMRLPHPWRIKTEEDRHRLLTDTRFYDEFLPGAEWLLMYNSESILCANAEQSLNDWLDWTWAGAAKPATERAKWAGYGGLSLRRVSAIKQVLGFQRRYNDSEPEDKWFGRRLWFLPDAKVANRTDPPFAVMNNITDKPMGYYAPGRGRMLDREIWKLRETRKAALEYCPELHIILDMKLEKERCPNDNLMGEIVGAEPTGTLAMDAVISGI</sequence>
<evidence type="ECO:0000313" key="2">
    <source>
        <dbReference type="Proteomes" id="UP001148629"/>
    </source>
</evidence>
<keyword evidence="2" id="KW-1185">Reference proteome</keyword>
<comment type="caution">
    <text evidence="1">The sequence shown here is derived from an EMBL/GenBank/DDBJ whole genome shotgun (WGS) entry which is preliminary data.</text>
</comment>
<gene>
    <name evidence="1" type="ORF">NM208_g7876</name>
</gene>
<name>A0ACC1S7K4_9HYPO</name>